<dbReference type="PANTHER" id="PTHR42078">
    <property type="entry name" value="GLUCAN 1, 4-ALPHA-GLUCOSIDASE"/>
    <property type="match status" value="1"/>
</dbReference>
<dbReference type="Proteomes" id="UP000700596">
    <property type="component" value="Unassembled WGS sequence"/>
</dbReference>
<dbReference type="PANTHER" id="PTHR42078:SF1">
    <property type="entry name" value="GLUCAN 1, 4-ALPHA-GLUCOSIDASE"/>
    <property type="match status" value="1"/>
</dbReference>
<evidence type="ECO:0000313" key="4">
    <source>
        <dbReference type="EMBL" id="KAH7138993.1"/>
    </source>
</evidence>
<dbReference type="InterPro" id="IPR056722">
    <property type="entry name" value="DUF7820"/>
</dbReference>
<evidence type="ECO:0000313" key="5">
    <source>
        <dbReference type="Proteomes" id="UP000700596"/>
    </source>
</evidence>
<keyword evidence="2" id="KW-1133">Transmembrane helix</keyword>
<feature type="compositionally biased region" description="Polar residues" evidence="1">
    <location>
        <begin position="622"/>
        <end position="641"/>
    </location>
</feature>
<proteinExistence type="predicted"/>
<feature type="transmembrane region" description="Helical" evidence="2">
    <location>
        <begin position="365"/>
        <end position="391"/>
    </location>
</feature>
<feature type="compositionally biased region" description="Basic and acidic residues" evidence="1">
    <location>
        <begin position="1"/>
        <end position="19"/>
    </location>
</feature>
<gene>
    <name evidence="4" type="ORF">B0J11DRAFT_32344</name>
</gene>
<accession>A0A9P9IX74</accession>
<feature type="compositionally biased region" description="Basic and acidic residues" evidence="1">
    <location>
        <begin position="395"/>
        <end position="409"/>
    </location>
</feature>
<feature type="compositionally biased region" description="Acidic residues" evidence="1">
    <location>
        <begin position="27"/>
        <end position="40"/>
    </location>
</feature>
<feature type="compositionally biased region" description="Polar residues" evidence="1">
    <location>
        <begin position="161"/>
        <end position="188"/>
    </location>
</feature>
<sequence length="748" mass="81545">MDKRHENDNDSDRARRTPSPDRNPNVFDDEYALGPDEDEFMPTVSDGFRPAGMGNNMTSNDDRQNQNRSALPRVPPLMTTQPMDSDLRRIASRNSTMKASSGPETAGHDSHEQTNYGRGHNSRATAGLQHRESISSTGSFATMARSESPLGTGPSHPYGMYQQNTMARSPSVTTSSTHQPQRSMSLSRPTHPYGMYQQNVTEDDEPPLAPVQAAIPVGFPGLNTNFHRRLGPDGEEQDIVGPDGHAEQLPPYTRYPEEGPTKAAMVAEANATPVESANPTVNAFDDVNAITPTTPVSPLHALPPNTVIEQSTEPQTQDTARPETSASRPAPSTTASSEPEISEKNETTAKNKNWRSKRLWGKVPMGVALILLVLLLVFAIVLGAAIGTFVAKSKIKDRGPRRGKDHEEPSPQVTPTHSLFDASPIPTPTWLPPLPTGAFALPLGIAQESSPSCLTMANQLSAWSCKMTFAPLVLTVSNPSNPGGRPLANLQALTKADGSVQYGVQPPSLPIQPMPMQLVVDLDYKAYGPAFHFSARYDKVVVLNSIEFAAGSALNSRQEKPPDKPSYRHRFQVLPGDAPWFCVWNSTYIEGYIYAKDNSTAATFSAFPTAWPSNAYGSSVSAESLPPLTSESGSPAQTASPTIRRKKRGDSDYPRYPPYPRIVKIEERRLPGSPQPYCQKMRLFDNGQLLEALDSNSKPIRIYLQENDPTYEQFFGGNTLVTPSPTAAPGAKKRSDPTGACHCQWMFQ</sequence>
<evidence type="ECO:0000256" key="1">
    <source>
        <dbReference type="SAM" id="MobiDB-lite"/>
    </source>
</evidence>
<reference evidence="4" key="1">
    <citation type="journal article" date="2021" name="Nat. Commun.">
        <title>Genetic determinants of endophytism in the Arabidopsis root mycobiome.</title>
        <authorList>
            <person name="Mesny F."/>
            <person name="Miyauchi S."/>
            <person name="Thiergart T."/>
            <person name="Pickel B."/>
            <person name="Atanasova L."/>
            <person name="Karlsson M."/>
            <person name="Huettel B."/>
            <person name="Barry K.W."/>
            <person name="Haridas S."/>
            <person name="Chen C."/>
            <person name="Bauer D."/>
            <person name="Andreopoulos W."/>
            <person name="Pangilinan J."/>
            <person name="LaButti K."/>
            <person name="Riley R."/>
            <person name="Lipzen A."/>
            <person name="Clum A."/>
            <person name="Drula E."/>
            <person name="Henrissat B."/>
            <person name="Kohler A."/>
            <person name="Grigoriev I.V."/>
            <person name="Martin F.M."/>
            <person name="Hacquard S."/>
        </authorList>
    </citation>
    <scope>NUCLEOTIDE SEQUENCE</scope>
    <source>
        <strain evidence="4">MPI-CAGE-CH-0243</strain>
    </source>
</reference>
<organism evidence="4 5">
    <name type="scientific">Dendryphion nanum</name>
    <dbReference type="NCBI Taxonomy" id="256645"/>
    <lineage>
        <taxon>Eukaryota</taxon>
        <taxon>Fungi</taxon>
        <taxon>Dikarya</taxon>
        <taxon>Ascomycota</taxon>
        <taxon>Pezizomycotina</taxon>
        <taxon>Dothideomycetes</taxon>
        <taxon>Pleosporomycetidae</taxon>
        <taxon>Pleosporales</taxon>
        <taxon>Torulaceae</taxon>
        <taxon>Dendryphion</taxon>
    </lineage>
</organism>
<keyword evidence="2" id="KW-0472">Membrane</keyword>
<feature type="region of interest" description="Disordered" evidence="1">
    <location>
        <begin position="1"/>
        <end position="206"/>
    </location>
</feature>
<name>A0A9P9IX74_9PLEO</name>
<feature type="region of interest" description="Disordered" evidence="1">
    <location>
        <begin position="622"/>
        <end position="658"/>
    </location>
</feature>
<comment type="caution">
    <text evidence="4">The sequence shown here is derived from an EMBL/GenBank/DDBJ whole genome shotgun (WGS) entry which is preliminary data.</text>
</comment>
<dbReference type="AlphaFoldDB" id="A0A9P9IX74"/>
<evidence type="ECO:0000259" key="3">
    <source>
        <dbReference type="Pfam" id="PF25130"/>
    </source>
</evidence>
<feature type="domain" description="DUF7820" evidence="3">
    <location>
        <begin position="416"/>
        <end position="747"/>
    </location>
</feature>
<feature type="region of interest" description="Disordered" evidence="1">
    <location>
        <begin position="225"/>
        <end position="257"/>
    </location>
</feature>
<feature type="compositionally biased region" description="Low complexity" evidence="1">
    <location>
        <begin position="322"/>
        <end position="339"/>
    </location>
</feature>
<feature type="compositionally biased region" description="Polar residues" evidence="1">
    <location>
        <begin position="310"/>
        <end position="319"/>
    </location>
</feature>
<feature type="region of interest" description="Disordered" evidence="1">
    <location>
        <begin position="310"/>
        <end position="351"/>
    </location>
</feature>
<dbReference type="Pfam" id="PF25130">
    <property type="entry name" value="DUF7820"/>
    <property type="match status" value="1"/>
</dbReference>
<keyword evidence="5" id="KW-1185">Reference proteome</keyword>
<protein>
    <recommendedName>
        <fullName evidence="3">DUF7820 domain-containing protein</fullName>
    </recommendedName>
</protein>
<keyword evidence="2" id="KW-0812">Transmembrane</keyword>
<dbReference type="OrthoDB" id="5384459at2759"/>
<feature type="compositionally biased region" description="Polar residues" evidence="1">
    <location>
        <begin position="92"/>
        <end position="103"/>
    </location>
</feature>
<dbReference type="EMBL" id="JAGMWT010000001">
    <property type="protein sequence ID" value="KAH7138993.1"/>
    <property type="molecule type" value="Genomic_DNA"/>
</dbReference>
<feature type="region of interest" description="Disordered" evidence="1">
    <location>
        <begin position="395"/>
        <end position="425"/>
    </location>
</feature>
<evidence type="ECO:0000256" key="2">
    <source>
        <dbReference type="SAM" id="Phobius"/>
    </source>
</evidence>